<dbReference type="AlphaFoldDB" id="A0A0E0L0C9"/>
<reference evidence="2" key="2">
    <citation type="submission" date="2018-05" db="EMBL/GenBank/DDBJ databases">
        <title>OpunRS2 (Oryza punctata Reference Sequence Version 2).</title>
        <authorList>
            <person name="Zhang J."/>
            <person name="Kudrna D."/>
            <person name="Lee S."/>
            <person name="Talag J."/>
            <person name="Welchert J."/>
            <person name="Wing R.A."/>
        </authorList>
    </citation>
    <scope>NUCLEOTIDE SEQUENCE [LARGE SCALE GENOMIC DNA]</scope>
</reference>
<keyword evidence="3" id="KW-1185">Reference proteome</keyword>
<dbReference type="Proteomes" id="UP000026962">
    <property type="component" value="Chromosome 5"/>
</dbReference>
<dbReference type="OMA" id="CCAWMAT"/>
<protein>
    <submittedName>
        <fullName evidence="2">Uncharacterized protein</fullName>
    </submittedName>
</protein>
<name>A0A0E0L0C9_ORYPU</name>
<reference evidence="2" key="1">
    <citation type="submission" date="2015-04" db="UniProtKB">
        <authorList>
            <consortium name="EnsemblPlants"/>
        </authorList>
    </citation>
    <scope>IDENTIFICATION</scope>
</reference>
<organism evidence="2">
    <name type="scientific">Oryza punctata</name>
    <name type="common">Red rice</name>
    <dbReference type="NCBI Taxonomy" id="4537"/>
    <lineage>
        <taxon>Eukaryota</taxon>
        <taxon>Viridiplantae</taxon>
        <taxon>Streptophyta</taxon>
        <taxon>Embryophyta</taxon>
        <taxon>Tracheophyta</taxon>
        <taxon>Spermatophyta</taxon>
        <taxon>Magnoliopsida</taxon>
        <taxon>Liliopsida</taxon>
        <taxon>Poales</taxon>
        <taxon>Poaceae</taxon>
        <taxon>BOP clade</taxon>
        <taxon>Oryzoideae</taxon>
        <taxon>Oryzeae</taxon>
        <taxon>Oryzinae</taxon>
        <taxon>Oryza</taxon>
    </lineage>
</organism>
<keyword evidence="1" id="KW-0175">Coiled coil</keyword>
<dbReference type="HOGENOM" id="CLU_114713_0_0_1"/>
<feature type="coiled-coil region" evidence="1">
    <location>
        <begin position="18"/>
        <end position="73"/>
    </location>
</feature>
<evidence type="ECO:0000313" key="2">
    <source>
        <dbReference type="EnsemblPlants" id="OPUNC05G08160.1"/>
    </source>
</evidence>
<accession>A0A0E0L0C9</accession>
<evidence type="ECO:0000313" key="3">
    <source>
        <dbReference type="Proteomes" id="UP000026962"/>
    </source>
</evidence>
<dbReference type="Gramene" id="OPUNC05G08160.1">
    <property type="protein sequence ID" value="OPUNC05G08160.1"/>
    <property type="gene ID" value="OPUNC05G08160"/>
</dbReference>
<dbReference type="EnsemblPlants" id="OPUNC05G08160.1">
    <property type="protein sequence ID" value="OPUNC05G08160.1"/>
    <property type="gene ID" value="OPUNC05G08160"/>
</dbReference>
<evidence type="ECO:0000256" key="1">
    <source>
        <dbReference type="SAM" id="Coils"/>
    </source>
</evidence>
<sequence>MAVKGLLIWPLSTYTSAEQVTRARLDDYKKHLQAAKEEVKRKDLEWGVLTEALKQAKAEANALKLANDKLKKDQDAMVDYYNHSEVKVKALREEVDEAKVIDSSKGVSYVLYLALADLGVSANDVPTEGAFALDFTEWSQQAGRAIADIAGIYGDCCAWMATNVVLSVLREHGCKHVYVL</sequence>
<proteinExistence type="predicted"/>